<name>A0A6A6EK76_9PEZI</name>
<reference evidence="1" key="1">
    <citation type="journal article" date="2020" name="Stud. Mycol.">
        <title>101 Dothideomycetes genomes: a test case for predicting lifestyles and emergence of pathogens.</title>
        <authorList>
            <person name="Haridas S."/>
            <person name="Albert R."/>
            <person name="Binder M."/>
            <person name="Bloem J."/>
            <person name="Labutti K."/>
            <person name="Salamov A."/>
            <person name="Andreopoulos B."/>
            <person name="Baker S."/>
            <person name="Barry K."/>
            <person name="Bills G."/>
            <person name="Bluhm B."/>
            <person name="Cannon C."/>
            <person name="Castanera R."/>
            <person name="Culley D."/>
            <person name="Daum C."/>
            <person name="Ezra D."/>
            <person name="Gonzalez J."/>
            <person name="Henrissat B."/>
            <person name="Kuo A."/>
            <person name="Liang C."/>
            <person name="Lipzen A."/>
            <person name="Lutzoni F."/>
            <person name="Magnuson J."/>
            <person name="Mondo S."/>
            <person name="Nolan M."/>
            <person name="Ohm R."/>
            <person name="Pangilinan J."/>
            <person name="Park H.-J."/>
            <person name="Ramirez L."/>
            <person name="Alfaro M."/>
            <person name="Sun H."/>
            <person name="Tritt A."/>
            <person name="Yoshinaga Y."/>
            <person name="Zwiers L.-H."/>
            <person name="Turgeon B."/>
            <person name="Goodwin S."/>
            <person name="Spatafora J."/>
            <person name="Crous P."/>
            <person name="Grigoriev I."/>
        </authorList>
    </citation>
    <scope>NUCLEOTIDE SEQUENCE</scope>
    <source>
        <strain evidence="1">CBS 207.26</strain>
    </source>
</reference>
<keyword evidence="2" id="KW-1185">Reference proteome</keyword>
<dbReference type="AlphaFoldDB" id="A0A6A6EK76"/>
<accession>A0A6A6EK76</accession>
<evidence type="ECO:0000313" key="1">
    <source>
        <dbReference type="EMBL" id="KAF2191158.1"/>
    </source>
</evidence>
<gene>
    <name evidence="1" type="ORF">K469DRAFT_365791</name>
</gene>
<dbReference type="EMBL" id="ML994617">
    <property type="protein sequence ID" value="KAF2191158.1"/>
    <property type="molecule type" value="Genomic_DNA"/>
</dbReference>
<proteinExistence type="predicted"/>
<protein>
    <submittedName>
        <fullName evidence="1">Uncharacterized protein</fullName>
    </submittedName>
</protein>
<dbReference type="Proteomes" id="UP000800200">
    <property type="component" value="Unassembled WGS sequence"/>
</dbReference>
<evidence type="ECO:0000313" key="2">
    <source>
        <dbReference type="Proteomes" id="UP000800200"/>
    </source>
</evidence>
<dbReference type="OrthoDB" id="3358017at2759"/>
<organism evidence="1 2">
    <name type="scientific">Zopfia rhizophila CBS 207.26</name>
    <dbReference type="NCBI Taxonomy" id="1314779"/>
    <lineage>
        <taxon>Eukaryota</taxon>
        <taxon>Fungi</taxon>
        <taxon>Dikarya</taxon>
        <taxon>Ascomycota</taxon>
        <taxon>Pezizomycotina</taxon>
        <taxon>Dothideomycetes</taxon>
        <taxon>Dothideomycetes incertae sedis</taxon>
        <taxon>Zopfiaceae</taxon>
        <taxon>Zopfia</taxon>
    </lineage>
</organism>
<sequence>MPLRKVPSLAPSFPAAACYTAFSRVFWYTCPVAVRNFKTLWCPPVGSHWSSSPSISFLSLFSGSVPVRLLKCTTGIPMPISMKLRKRCNWEGIY</sequence>